<dbReference type="GO" id="GO:0046856">
    <property type="term" value="P:phosphatidylinositol dephosphorylation"/>
    <property type="evidence" value="ECO:0007669"/>
    <property type="project" value="TreeGrafter"/>
</dbReference>
<comment type="similarity">
    <text evidence="1">Belongs to the protein-tyrosine phosphatase family. Non-receptor class myotubularin subfamily.</text>
</comment>
<dbReference type="OrthoDB" id="271628at2759"/>
<feature type="region of interest" description="Disordered" evidence="6">
    <location>
        <begin position="1"/>
        <end position="21"/>
    </location>
</feature>
<name>A0A6A1WKL7_9ROSI</name>
<dbReference type="InterPro" id="IPR004182">
    <property type="entry name" value="GRAM"/>
</dbReference>
<feature type="binding site" evidence="5">
    <location>
        <begin position="444"/>
        <end position="450"/>
    </location>
    <ligand>
        <name>substrate</name>
    </ligand>
</feature>
<accession>A0A6A1WKL7</accession>
<dbReference type="SUPFAM" id="SSF52799">
    <property type="entry name" value="(Phosphotyrosine protein) phosphatases II"/>
    <property type="match status" value="1"/>
</dbReference>
<dbReference type="PANTHER" id="PTHR10807">
    <property type="entry name" value="MYOTUBULARIN-RELATED"/>
    <property type="match status" value="1"/>
</dbReference>
<dbReference type="PANTHER" id="PTHR10807:SF8">
    <property type="entry name" value="PHOSPHATIDYLINOSITOL-3-PHOSPHATE PHOSPHATASE"/>
    <property type="match status" value="1"/>
</dbReference>
<evidence type="ECO:0000259" key="7">
    <source>
        <dbReference type="PROSITE" id="PS51339"/>
    </source>
</evidence>
<dbReference type="GO" id="GO:0004438">
    <property type="term" value="F:phosphatidylinositol-3-phosphate phosphatase activity"/>
    <property type="evidence" value="ECO:0007669"/>
    <property type="project" value="TreeGrafter"/>
</dbReference>
<comment type="caution">
    <text evidence="8">The sequence shown here is derived from an EMBL/GenBank/DDBJ whole genome shotgun (WGS) entry which is preliminary data.</text>
</comment>
<dbReference type="Proteomes" id="UP000516437">
    <property type="component" value="Chromosome 1"/>
</dbReference>
<evidence type="ECO:0000256" key="1">
    <source>
        <dbReference type="ARBA" id="ARBA00007471"/>
    </source>
</evidence>
<dbReference type="PROSITE" id="PS00383">
    <property type="entry name" value="TYR_PHOSPHATASE_1"/>
    <property type="match status" value="1"/>
</dbReference>
<feature type="binding site" evidence="5">
    <location>
        <begin position="358"/>
        <end position="359"/>
    </location>
    <ligand>
        <name>substrate</name>
    </ligand>
</feature>
<dbReference type="AlphaFoldDB" id="A0A6A1WKL7"/>
<evidence type="ECO:0000313" key="8">
    <source>
        <dbReference type="EMBL" id="KAB1225313.1"/>
    </source>
</evidence>
<dbReference type="CDD" id="cd14507">
    <property type="entry name" value="PTP-MTM-like"/>
    <property type="match status" value="1"/>
</dbReference>
<dbReference type="EMBL" id="RXIC02000019">
    <property type="protein sequence ID" value="KAB1225313.1"/>
    <property type="molecule type" value="Genomic_DNA"/>
</dbReference>
<gene>
    <name evidence="8" type="ORF">CJ030_MR1G015633</name>
</gene>
<dbReference type="InterPro" id="IPR029021">
    <property type="entry name" value="Prot-tyrosine_phosphatase-like"/>
</dbReference>
<keyword evidence="3" id="KW-0443">Lipid metabolism</keyword>
<dbReference type="Gene3D" id="2.30.29.30">
    <property type="entry name" value="Pleckstrin-homology domain (PH domain)/Phosphotyrosine-binding domain (PTB)"/>
    <property type="match status" value="1"/>
</dbReference>
<evidence type="ECO:0000256" key="3">
    <source>
        <dbReference type="ARBA" id="ARBA00023098"/>
    </source>
</evidence>
<feature type="region of interest" description="Disordered" evidence="6">
    <location>
        <begin position="502"/>
        <end position="536"/>
    </location>
</feature>
<dbReference type="PROSITE" id="PS51339">
    <property type="entry name" value="PPASE_MYOTUBULARIN"/>
    <property type="match status" value="1"/>
</dbReference>
<evidence type="ECO:0000256" key="6">
    <source>
        <dbReference type="SAM" id="MobiDB-lite"/>
    </source>
</evidence>
<dbReference type="GO" id="GO:0052629">
    <property type="term" value="F:phosphatidylinositol-3,5-bisphosphate 3-phosphatase activity"/>
    <property type="evidence" value="ECO:0007669"/>
    <property type="project" value="UniProtKB-EC"/>
</dbReference>
<dbReference type="EC" id="3.1.3.95" evidence="2"/>
<dbReference type="InterPro" id="IPR010569">
    <property type="entry name" value="Myotubularin-like_Pase_dom"/>
</dbReference>
<evidence type="ECO:0000256" key="4">
    <source>
        <dbReference type="PIRSR" id="PIRSR630564-1"/>
    </source>
</evidence>
<evidence type="ECO:0000313" key="9">
    <source>
        <dbReference type="Proteomes" id="UP000516437"/>
    </source>
</evidence>
<keyword evidence="9" id="KW-1185">Reference proteome</keyword>
<feature type="active site" description="Phosphocysteine intermediate" evidence="4">
    <location>
        <position position="444"/>
    </location>
</feature>
<feature type="domain" description="Myotubularin phosphatase" evidence="7">
    <location>
        <begin position="200"/>
        <end position="654"/>
    </location>
</feature>
<dbReference type="InterPro" id="IPR016130">
    <property type="entry name" value="Tyr_Pase_AS"/>
</dbReference>
<dbReference type="InterPro" id="IPR030564">
    <property type="entry name" value="Myotubularin"/>
</dbReference>
<evidence type="ECO:0000256" key="5">
    <source>
        <dbReference type="PIRSR" id="PIRSR630564-2"/>
    </source>
</evidence>
<evidence type="ECO:0000256" key="2">
    <source>
        <dbReference type="ARBA" id="ARBA00012903"/>
    </source>
</evidence>
<sequence>MAAPKPRSGGPTTSLRDVSESEKLEATSSWDAIEWTKIEQPISRSALHVNLDFLLEAEEVAVEGHGVVLVNTDEAGTLIVTNFRLIFLSEGTRNIIAFGSIPLATIEKFNKMAARIQSAPRQYDKTPSRRLLQVIGKDMRVLVFGFRPRTKQRRAVFEALVRCTKPASLWDLYAFTSGTSKFDNANPKVRLLNEYFRLLGKSYYRASMSMIENGSFTLSNDMWRISSINSNYAMCQSYPFALIVPKGISEEEVSQASTFRARCRLPVVSWCHPGTGAVLARSSQPLVGLMMNMRSNTDEKLVAALCTQLSGATVAKRKLYIADARPRKNALANGAMGGGSESSSNYFQSEIVFFGIDNIHAMRDSLARLRDYLDTYGATSSDGMSSFLRHGGWSWGGGNLSSMSASVSTLGDSGWLIHVQNVLAGSAWIAARVALESASVLIHCSDGWDRTTQLVSLASLLLDPYYRTFTGFQALVEKDWLAFGHPFSDRMGIPTVSGNGSASFELSRQSSAGSFPSSPMRQSSGSLTSQAPSPTHAQNMSNCSPIFLQWVDCVSQLVRMYPFAFEFSSAFLVDFLDSVLSCRFGNFFCNSEKERQQCGVSECCGCLWAYLADWRASEGSSHVHYNLFYDPLKHDGPLLPPAAALAPTLWPKFHLRWACPSEAQAGELEAAQCRKMAMKFSEIQKAKEVAERKAKEVTTAMESLSAELRNEKMLNSSAVNLAKRASRESEAIKRAVQSLGCKVHFSTVGDCTVGFESDPTQKFISSLSRKESDGTVQRDDSSDLSVSITVMAEDVVPNNPIGRVCETLCPLRSRDGVCRWPDAGCAQLGSQFVGLKANFDAFDKLSIYDSYFQPEKEL</sequence>
<protein>
    <recommendedName>
        <fullName evidence="2">phosphatidylinositol-3,5-bisphosphate 3-phosphatase</fullName>
        <ecNumber evidence="2">3.1.3.95</ecNumber>
    </recommendedName>
</protein>
<dbReference type="InterPro" id="IPR011993">
    <property type="entry name" value="PH-like_dom_sf"/>
</dbReference>
<reference evidence="8 9" key="1">
    <citation type="journal article" date="2019" name="Plant Biotechnol. J.">
        <title>The red bayberry genome and genetic basis of sex determination.</title>
        <authorList>
            <person name="Jia H.M."/>
            <person name="Jia H.J."/>
            <person name="Cai Q.L."/>
            <person name="Wang Y."/>
            <person name="Zhao H.B."/>
            <person name="Yang W.F."/>
            <person name="Wang G.Y."/>
            <person name="Li Y.H."/>
            <person name="Zhan D.L."/>
            <person name="Shen Y.T."/>
            <person name="Niu Q.F."/>
            <person name="Chang L."/>
            <person name="Qiu J."/>
            <person name="Zhao L."/>
            <person name="Xie H.B."/>
            <person name="Fu W.Y."/>
            <person name="Jin J."/>
            <person name="Li X.W."/>
            <person name="Jiao Y."/>
            <person name="Zhou C.C."/>
            <person name="Tu T."/>
            <person name="Chai C.Y."/>
            <person name="Gao J.L."/>
            <person name="Fan L.J."/>
            <person name="van de Weg E."/>
            <person name="Wang J.Y."/>
            <person name="Gao Z.S."/>
        </authorList>
    </citation>
    <scope>NUCLEOTIDE SEQUENCE [LARGE SCALE GENOMIC DNA]</scope>
    <source>
        <tissue evidence="8">Leaves</tissue>
    </source>
</reference>
<proteinExistence type="inferred from homology"/>
<dbReference type="Pfam" id="PF06602">
    <property type="entry name" value="Myotub-related"/>
    <property type="match status" value="1"/>
</dbReference>
<dbReference type="SUPFAM" id="SSF50729">
    <property type="entry name" value="PH domain-like"/>
    <property type="match status" value="1"/>
</dbReference>
<dbReference type="GO" id="GO:0005737">
    <property type="term" value="C:cytoplasm"/>
    <property type="evidence" value="ECO:0007669"/>
    <property type="project" value="TreeGrafter"/>
</dbReference>
<organism evidence="8 9">
    <name type="scientific">Morella rubra</name>
    <name type="common">Chinese bayberry</name>
    <dbReference type="NCBI Taxonomy" id="262757"/>
    <lineage>
        <taxon>Eukaryota</taxon>
        <taxon>Viridiplantae</taxon>
        <taxon>Streptophyta</taxon>
        <taxon>Embryophyta</taxon>
        <taxon>Tracheophyta</taxon>
        <taxon>Spermatophyta</taxon>
        <taxon>Magnoliopsida</taxon>
        <taxon>eudicotyledons</taxon>
        <taxon>Gunneridae</taxon>
        <taxon>Pentapetalae</taxon>
        <taxon>rosids</taxon>
        <taxon>fabids</taxon>
        <taxon>Fagales</taxon>
        <taxon>Myricaceae</taxon>
        <taxon>Morella</taxon>
    </lineage>
</organism>
<dbReference type="SMART" id="SM00568">
    <property type="entry name" value="GRAM"/>
    <property type="match status" value="1"/>
</dbReference>